<dbReference type="Proteomes" id="UP000317550">
    <property type="component" value="Chromosome"/>
</dbReference>
<evidence type="ECO:0000313" key="3">
    <source>
        <dbReference type="EMBL" id="QDQ27272.1"/>
    </source>
</evidence>
<dbReference type="EMBL" id="CP041730">
    <property type="protein sequence ID" value="QDQ27272.1"/>
    <property type="molecule type" value="Genomic_DNA"/>
</dbReference>
<dbReference type="RefSeq" id="WP_144278665.1">
    <property type="nucleotide sequence ID" value="NZ_CP041730.1"/>
</dbReference>
<accession>A0A516SGL5</accession>
<protein>
    <submittedName>
        <fullName evidence="3">Putative lipopolysaccharide heptosyltransferase III</fullName>
    </submittedName>
</protein>
<name>A0A516SGL5_9NEIS</name>
<evidence type="ECO:0000256" key="2">
    <source>
        <dbReference type="ARBA" id="ARBA00022679"/>
    </source>
</evidence>
<sequence>MKVEASQIRPAAIRRVLVTKLRHHGDVLLTTPVLASLKRQLPWAEIDALIYHETRDMLADNPYLDQLHTIQRTRAVGGTWAKLRHELSLFRTLRSRRYDLVLHLTEHNRGATLVRALKPRWSVSLDGPWHGFFKRSFSHLYLPLWGNRRHTVEMNLDALRVIGLYPDEADKHLSLIPGEAATHRCRAELAAAGLAPQGYLLLHPGSRWAYKVWPAERMADLIGRLLAAGHKIVLTGSPDQAEREMADTILAQLGAGREQVLNRVGQLNLRELAAYIADARMLIGVDSVPMHMAAALDTPIVALFGPSNPVEWGPWRVPHRLVSAALPCLPCGMKGCGNSGYSECLANLPADTVMAAVQDLLRATENG</sequence>
<dbReference type="AlphaFoldDB" id="A0A516SGL5"/>
<dbReference type="SUPFAM" id="SSF53756">
    <property type="entry name" value="UDP-Glycosyltransferase/glycogen phosphorylase"/>
    <property type="match status" value="1"/>
</dbReference>
<dbReference type="InterPro" id="IPR002201">
    <property type="entry name" value="Glyco_trans_9"/>
</dbReference>
<dbReference type="OrthoDB" id="9783989at2"/>
<keyword evidence="1" id="KW-0328">Glycosyltransferase</keyword>
<gene>
    <name evidence="3" type="primary">rfaQ</name>
    <name evidence="3" type="ORF">FNU76_13360</name>
</gene>
<dbReference type="NCBIfam" id="TIGR02201">
    <property type="entry name" value="heptsyl_trn_III"/>
    <property type="match status" value="1"/>
</dbReference>
<dbReference type="CDD" id="cd03789">
    <property type="entry name" value="GT9_LPS_heptosyltransferase"/>
    <property type="match status" value="1"/>
</dbReference>
<dbReference type="Gene3D" id="3.40.50.2000">
    <property type="entry name" value="Glycogen Phosphorylase B"/>
    <property type="match status" value="2"/>
</dbReference>
<organism evidence="3 4">
    <name type="scientific">Chitinimonas arctica</name>
    <dbReference type="NCBI Taxonomy" id="2594795"/>
    <lineage>
        <taxon>Bacteria</taxon>
        <taxon>Pseudomonadati</taxon>
        <taxon>Pseudomonadota</taxon>
        <taxon>Betaproteobacteria</taxon>
        <taxon>Neisseriales</taxon>
        <taxon>Chitinibacteraceae</taxon>
        <taxon>Chitinimonas</taxon>
    </lineage>
</organism>
<proteinExistence type="predicted"/>
<dbReference type="GO" id="GO:0008713">
    <property type="term" value="F:ADP-heptose-lipopolysaccharide heptosyltransferase activity"/>
    <property type="evidence" value="ECO:0007669"/>
    <property type="project" value="TreeGrafter"/>
</dbReference>
<evidence type="ECO:0000256" key="1">
    <source>
        <dbReference type="ARBA" id="ARBA00022676"/>
    </source>
</evidence>
<dbReference type="GO" id="GO:0009244">
    <property type="term" value="P:lipopolysaccharide core region biosynthetic process"/>
    <property type="evidence" value="ECO:0007669"/>
    <property type="project" value="TreeGrafter"/>
</dbReference>
<dbReference type="Pfam" id="PF01075">
    <property type="entry name" value="Glyco_transf_9"/>
    <property type="match status" value="1"/>
</dbReference>
<keyword evidence="2 3" id="KW-0808">Transferase</keyword>
<reference evidence="4" key="1">
    <citation type="submission" date="2019-07" db="EMBL/GenBank/DDBJ databases">
        <title>Chitinimonas sp. nov., isolated from Ny-Alesund, arctica soil.</title>
        <authorList>
            <person name="Xu Q."/>
            <person name="Peng F."/>
        </authorList>
    </citation>
    <scope>NUCLEOTIDE SEQUENCE [LARGE SCALE GENOMIC DNA]</scope>
    <source>
        <strain evidence="4">R3-44</strain>
    </source>
</reference>
<dbReference type="PANTHER" id="PTHR30160:SF1">
    <property type="entry name" value="LIPOPOLYSACCHARIDE 1,2-N-ACETYLGLUCOSAMINETRANSFERASE-RELATED"/>
    <property type="match status" value="1"/>
</dbReference>
<dbReference type="GO" id="GO:0005829">
    <property type="term" value="C:cytosol"/>
    <property type="evidence" value="ECO:0007669"/>
    <property type="project" value="TreeGrafter"/>
</dbReference>
<evidence type="ECO:0000313" key="4">
    <source>
        <dbReference type="Proteomes" id="UP000317550"/>
    </source>
</evidence>
<keyword evidence="4" id="KW-1185">Reference proteome</keyword>
<dbReference type="KEGG" id="cari:FNU76_13360"/>
<dbReference type="PANTHER" id="PTHR30160">
    <property type="entry name" value="TETRAACYLDISACCHARIDE 4'-KINASE-RELATED"/>
    <property type="match status" value="1"/>
</dbReference>
<dbReference type="InterPro" id="IPR051199">
    <property type="entry name" value="LPS_LOS_Heptosyltrfase"/>
</dbReference>
<dbReference type="InterPro" id="IPR011916">
    <property type="entry name" value="LipoPS_heptosylTferase-III"/>
</dbReference>